<sequence>MGTVHSNSKDESKMSLADRRYRVSASKVANAMQRSSTRKLGSVAVEVQQGEGSRASMSDSANPIWSQAEGLGDEFEVGEQYQQQQGDIVENNRQQQMREPINRQRSQTLLHFPLSRTENAANVTILLTRTQRVLIENSWKRVKKAAVEGGMGAKVFHNVLVAQPDMKLLFGLEKVPQGRLKYEGQFRRHAGLLNRTLEYVIKNVQYTDKLGQHFRALGKKHCQMNGGRAFPTNYWDTFLECILQSVLETDGSISGRYHRCREAALAWRNLFPFGSHSLSNKCVEALTMSD</sequence>
<dbReference type="AlphaFoldDB" id="A0A914H207"/>
<dbReference type="PROSITE" id="PS01033">
    <property type="entry name" value="GLOBIN"/>
    <property type="match status" value="1"/>
</dbReference>
<dbReference type="GO" id="GO:0005344">
    <property type="term" value="F:oxygen carrier activity"/>
    <property type="evidence" value="ECO:0007669"/>
    <property type="project" value="UniProtKB-KW"/>
</dbReference>
<dbReference type="Pfam" id="PF00042">
    <property type="entry name" value="Globin"/>
    <property type="match status" value="1"/>
</dbReference>
<dbReference type="PANTHER" id="PTHR47768:SF2">
    <property type="entry name" value="GLOBIN-RELATED"/>
    <property type="match status" value="1"/>
</dbReference>
<feature type="region of interest" description="Disordered" evidence="2">
    <location>
        <begin position="27"/>
        <end position="60"/>
    </location>
</feature>
<keyword evidence="1" id="KW-0813">Transport</keyword>
<organism evidence="4 5">
    <name type="scientific">Globodera rostochiensis</name>
    <name type="common">Golden nematode worm</name>
    <name type="synonym">Heterodera rostochiensis</name>
    <dbReference type="NCBI Taxonomy" id="31243"/>
    <lineage>
        <taxon>Eukaryota</taxon>
        <taxon>Metazoa</taxon>
        <taxon>Ecdysozoa</taxon>
        <taxon>Nematoda</taxon>
        <taxon>Chromadorea</taxon>
        <taxon>Rhabditida</taxon>
        <taxon>Tylenchina</taxon>
        <taxon>Tylenchomorpha</taxon>
        <taxon>Tylenchoidea</taxon>
        <taxon>Heteroderidae</taxon>
        <taxon>Heteroderinae</taxon>
        <taxon>Globodera</taxon>
    </lineage>
</organism>
<dbReference type="WBParaSite" id="Gr19_v10_g13267.t1">
    <property type="protein sequence ID" value="Gr19_v10_g13267.t1"/>
    <property type="gene ID" value="Gr19_v10_g13267"/>
</dbReference>
<protein>
    <submittedName>
        <fullName evidence="5">Globin family profile domain-containing protein</fullName>
    </submittedName>
</protein>
<dbReference type="InterPro" id="IPR009050">
    <property type="entry name" value="Globin-like_sf"/>
</dbReference>
<dbReference type="Proteomes" id="UP000887572">
    <property type="component" value="Unplaced"/>
</dbReference>
<keyword evidence="1" id="KW-0408">Iron</keyword>
<dbReference type="SUPFAM" id="SSF46458">
    <property type="entry name" value="Globin-like"/>
    <property type="match status" value="1"/>
</dbReference>
<dbReference type="InterPro" id="IPR000971">
    <property type="entry name" value="Globin"/>
</dbReference>
<dbReference type="PANTHER" id="PTHR47768">
    <property type="entry name" value="GLOBIN RELATED-RELATED"/>
    <property type="match status" value="1"/>
</dbReference>
<accession>A0A914H207</accession>
<dbReference type="InterPro" id="IPR012292">
    <property type="entry name" value="Globin/Proto"/>
</dbReference>
<proteinExistence type="inferred from homology"/>
<dbReference type="CDD" id="cd01040">
    <property type="entry name" value="Mb-like"/>
    <property type="match status" value="1"/>
</dbReference>
<feature type="domain" description="Globin" evidence="3">
    <location>
        <begin position="126"/>
        <end position="258"/>
    </location>
</feature>
<evidence type="ECO:0000313" key="4">
    <source>
        <dbReference type="Proteomes" id="UP000887572"/>
    </source>
</evidence>
<evidence type="ECO:0000256" key="2">
    <source>
        <dbReference type="SAM" id="MobiDB-lite"/>
    </source>
</evidence>
<dbReference type="GO" id="GO:0019825">
    <property type="term" value="F:oxygen binding"/>
    <property type="evidence" value="ECO:0007669"/>
    <property type="project" value="InterPro"/>
</dbReference>
<reference evidence="5" key="1">
    <citation type="submission" date="2022-11" db="UniProtKB">
        <authorList>
            <consortium name="WormBaseParasite"/>
        </authorList>
    </citation>
    <scope>IDENTIFICATION</scope>
</reference>
<keyword evidence="1" id="KW-0349">Heme</keyword>
<keyword evidence="4" id="KW-1185">Reference proteome</keyword>
<evidence type="ECO:0000313" key="5">
    <source>
        <dbReference type="WBParaSite" id="Gr19_v10_g13267.t1"/>
    </source>
</evidence>
<keyword evidence="1" id="KW-0561">Oxygen transport</keyword>
<comment type="similarity">
    <text evidence="1">Belongs to the globin family.</text>
</comment>
<dbReference type="Gene3D" id="1.10.490.10">
    <property type="entry name" value="Globins"/>
    <property type="match status" value="1"/>
</dbReference>
<dbReference type="InterPro" id="IPR044399">
    <property type="entry name" value="Mb-like_M"/>
</dbReference>
<evidence type="ECO:0000256" key="1">
    <source>
        <dbReference type="RuleBase" id="RU000356"/>
    </source>
</evidence>
<keyword evidence="1" id="KW-0479">Metal-binding</keyword>
<dbReference type="InterPro" id="IPR053341">
    <property type="entry name" value="Oxidative_stress_globin-like"/>
</dbReference>
<dbReference type="GO" id="GO:0020037">
    <property type="term" value="F:heme binding"/>
    <property type="evidence" value="ECO:0007669"/>
    <property type="project" value="InterPro"/>
</dbReference>
<name>A0A914H207_GLORO</name>
<evidence type="ECO:0000259" key="3">
    <source>
        <dbReference type="PROSITE" id="PS01033"/>
    </source>
</evidence>